<protein>
    <submittedName>
        <fullName evidence="2">PWWP domain-containing protein</fullName>
    </submittedName>
</protein>
<dbReference type="PANTHER" id="PTHR10688">
    <property type="entry name" value="PWWP DOMAIN-CONTAINING PROTEIN"/>
    <property type="match status" value="1"/>
</dbReference>
<organism evidence="2 3">
    <name type="scientific">Heracleum sosnowskyi</name>
    <dbReference type="NCBI Taxonomy" id="360622"/>
    <lineage>
        <taxon>Eukaryota</taxon>
        <taxon>Viridiplantae</taxon>
        <taxon>Streptophyta</taxon>
        <taxon>Embryophyta</taxon>
        <taxon>Tracheophyta</taxon>
        <taxon>Spermatophyta</taxon>
        <taxon>Magnoliopsida</taxon>
        <taxon>eudicotyledons</taxon>
        <taxon>Gunneridae</taxon>
        <taxon>Pentapetalae</taxon>
        <taxon>asterids</taxon>
        <taxon>campanulids</taxon>
        <taxon>Apiales</taxon>
        <taxon>Apiaceae</taxon>
        <taxon>Apioideae</taxon>
        <taxon>apioid superclade</taxon>
        <taxon>Tordylieae</taxon>
        <taxon>Tordyliinae</taxon>
        <taxon>Heracleum</taxon>
    </lineage>
</organism>
<gene>
    <name evidence="2" type="ORF">POM88_017736</name>
</gene>
<evidence type="ECO:0000259" key="1">
    <source>
        <dbReference type="PROSITE" id="PS50812"/>
    </source>
</evidence>
<sequence>MQTYMRRKNKDKRVIEFDQPRSDLSVLLCPPSVSNLTHHQQESAGSIEKSSSLIEFSPDEKIDTKGDELDLPLAQWTRSQNKRRVVTSETSTQKVSSTAKLKPVISWSQSNADGQGCDVCLIPGSVVWAKKASQMWWPAKVLIVKVLELNSGTEDTGGLLRVQYYGSEKSDWVDAARDLSPFEECFEERSCNPSEEFQEALKQAIHQKEHQSSARKLIAPAKGHVCLNSTNSSKTEHNFLVKERSKRRRKPKVHFDELNVPLKSEKDSRRLRIMRSLGLAPPIGSPFAQFPMQE</sequence>
<comment type="caution">
    <text evidence="2">The sequence shown here is derived from an EMBL/GenBank/DDBJ whole genome shotgun (WGS) entry which is preliminary data.</text>
</comment>
<accession>A0AAD8IQX1</accession>
<reference evidence="2" key="1">
    <citation type="submission" date="2023-02" db="EMBL/GenBank/DDBJ databases">
        <title>Genome of toxic invasive species Heracleum sosnowskyi carries increased number of genes despite the absence of recent whole-genome duplications.</title>
        <authorList>
            <person name="Schelkunov M."/>
            <person name="Shtratnikova V."/>
            <person name="Makarenko M."/>
            <person name="Klepikova A."/>
            <person name="Omelchenko D."/>
            <person name="Novikova G."/>
            <person name="Obukhova E."/>
            <person name="Bogdanov V."/>
            <person name="Penin A."/>
            <person name="Logacheva M."/>
        </authorList>
    </citation>
    <scope>NUCLEOTIDE SEQUENCE</scope>
    <source>
        <strain evidence="2">Hsosn_3</strain>
        <tissue evidence="2">Leaf</tissue>
    </source>
</reference>
<dbReference type="EMBL" id="JAUIZM010000004">
    <property type="protein sequence ID" value="KAK1389558.1"/>
    <property type="molecule type" value="Genomic_DNA"/>
</dbReference>
<feature type="domain" description="PWWP" evidence="1">
    <location>
        <begin position="123"/>
        <end position="184"/>
    </location>
</feature>
<reference evidence="2" key="2">
    <citation type="submission" date="2023-05" db="EMBL/GenBank/DDBJ databases">
        <authorList>
            <person name="Schelkunov M.I."/>
        </authorList>
    </citation>
    <scope>NUCLEOTIDE SEQUENCE</scope>
    <source>
        <strain evidence="2">Hsosn_3</strain>
        <tissue evidence="2">Leaf</tissue>
    </source>
</reference>
<evidence type="ECO:0000313" key="2">
    <source>
        <dbReference type="EMBL" id="KAK1389558.1"/>
    </source>
</evidence>
<dbReference type="PROSITE" id="PS50812">
    <property type="entry name" value="PWWP"/>
    <property type="match status" value="1"/>
</dbReference>
<evidence type="ECO:0000313" key="3">
    <source>
        <dbReference type="Proteomes" id="UP001237642"/>
    </source>
</evidence>
<keyword evidence="3" id="KW-1185">Reference proteome</keyword>
<dbReference type="CDD" id="cd05162">
    <property type="entry name" value="PWWP"/>
    <property type="match status" value="1"/>
</dbReference>
<dbReference type="Gene3D" id="2.30.30.140">
    <property type="match status" value="1"/>
</dbReference>
<dbReference type="Pfam" id="PF00855">
    <property type="entry name" value="PWWP"/>
    <property type="match status" value="1"/>
</dbReference>
<dbReference type="PANTHER" id="PTHR10688:SF14">
    <property type="entry name" value="PWWP DOMAIN-CONTAINING PROTEIN"/>
    <property type="match status" value="1"/>
</dbReference>
<proteinExistence type="predicted"/>
<dbReference type="InterPro" id="IPR000313">
    <property type="entry name" value="PWWP_dom"/>
</dbReference>
<dbReference type="InterPro" id="IPR052657">
    <property type="entry name" value="PDP_family_Arabidopsis"/>
</dbReference>
<dbReference type="Proteomes" id="UP001237642">
    <property type="component" value="Unassembled WGS sequence"/>
</dbReference>
<name>A0AAD8IQX1_9APIA</name>
<dbReference type="AlphaFoldDB" id="A0AAD8IQX1"/>
<dbReference type="SUPFAM" id="SSF63748">
    <property type="entry name" value="Tudor/PWWP/MBT"/>
    <property type="match status" value="1"/>
</dbReference>